<organism evidence="2 3">
    <name type="scientific">Paenarthrobacter aurescens (strain TC1)</name>
    <dbReference type="NCBI Taxonomy" id="290340"/>
    <lineage>
        <taxon>Bacteria</taxon>
        <taxon>Bacillati</taxon>
        <taxon>Actinomycetota</taxon>
        <taxon>Actinomycetes</taxon>
        <taxon>Micrococcales</taxon>
        <taxon>Micrococcaceae</taxon>
        <taxon>Paenarthrobacter</taxon>
    </lineage>
</organism>
<geneLocation type="plasmid" evidence="2 3">
    <name>pTC1</name>
</geneLocation>
<keyword evidence="3" id="KW-1185">Reference proteome</keyword>
<accession>A1RCR0</accession>
<dbReference type="Proteomes" id="UP000000637">
    <property type="component" value="Plasmid pTC1"/>
</dbReference>
<dbReference type="AlphaFoldDB" id="A1RCR0"/>
<evidence type="ECO:0000313" key="2">
    <source>
        <dbReference type="EMBL" id="ABM10374.1"/>
    </source>
</evidence>
<proteinExistence type="predicted"/>
<dbReference type="HOGENOM" id="CLU_1657218_0_0_11"/>
<feature type="region of interest" description="Disordered" evidence="1">
    <location>
        <begin position="129"/>
        <end position="159"/>
    </location>
</feature>
<evidence type="ECO:0000313" key="3">
    <source>
        <dbReference type="Proteomes" id="UP000000637"/>
    </source>
</evidence>
<reference evidence="2 3" key="1">
    <citation type="journal article" date="2006" name="PLoS Genet.">
        <title>Secrets of soil survival revealed by the genome sequence of Arthrobacter aurescens TC1.</title>
        <authorList>
            <person name="Mongodin E.F."/>
            <person name="Shapir N."/>
            <person name="Daugherty S.C."/>
            <person name="DeBoy R.T."/>
            <person name="Emerson J.B."/>
            <person name="Shvartzbeyn A."/>
            <person name="Radune D."/>
            <person name="Vamathevan J."/>
            <person name="Riggs F."/>
            <person name="Grinberg V."/>
            <person name="Khouri H."/>
            <person name="Wackett L.P."/>
            <person name="Nelson K.E."/>
            <person name="Sadowsky M.J."/>
        </authorList>
    </citation>
    <scope>NUCLEOTIDE SEQUENCE [LARGE SCALE GENOMIC DNA]</scope>
    <source>
        <strain evidence="2 3">TC1</strain>
    </source>
</reference>
<sequence>MYSGYWDRYPKSSRVVIRSGEGTASDPAFVFRMQLVVCTLASATARGAAGRTSLTASCWEVWLPGRVHQFQIVVEVAVFMRGKRPLAHGLPIVRCRKQDKPYPAACMASAVVSLGQLSVTVRSWWKAPGSGRKVPESQHRQGASLNEWAPAGPGGWDHS</sequence>
<protein>
    <submittedName>
        <fullName evidence="2">Uncharacterized protein</fullName>
    </submittedName>
</protein>
<evidence type="ECO:0000256" key="1">
    <source>
        <dbReference type="SAM" id="MobiDB-lite"/>
    </source>
</evidence>
<dbReference type="EMBL" id="CP000475">
    <property type="protein sequence ID" value="ABM10374.1"/>
    <property type="molecule type" value="Genomic_DNA"/>
</dbReference>
<name>A1RCR0_PAEAT</name>
<dbReference type="KEGG" id="aau:AAur_pTC10150"/>
<keyword evidence="2" id="KW-0614">Plasmid</keyword>
<gene>
    <name evidence="2" type="ordered locus">AAur_pTC10150</name>
</gene>